<reference evidence="2" key="2">
    <citation type="journal article" date="2015" name="Fish Shellfish Immunol.">
        <title>Early steps in the European eel (Anguilla anguilla)-Vibrio vulnificus interaction in the gills: Role of the RtxA13 toxin.</title>
        <authorList>
            <person name="Callol A."/>
            <person name="Pajuelo D."/>
            <person name="Ebbesson L."/>
            <person name="Teles M."/>
            <person name="MacKenzie S."/>
            <person name="Amaro C."/>
        </authorList>
    </citation>
    <scope>NUCLEOTIDE SEQUENCE</scope>
</reference>
<protein>
    <recommendedName>
        <fullName evidence="3">Secreted protein</fullName>
    </recommendedName>
</protein>
<sequence length="63" mass="6803">MVETALHCLALLDACLRPTECSVSATASCRTLQNHNDTDGHEIDTEQVTIRSDSVQKCVGSNL</sequence>
<feature type="chain" id="PRO_5002431002" description="Secreted protein" evidence="1">
    <location>
        <begin position="22"/>
        <end position="63"/>
    </location>
</feature>
<proteinExistence type="predicted"/>
<name>A0A0E9PQ05_ANGAN</name>
<keyword evidence="1" id="KW-0732">Signal</keyword>
<organism evidence="2">
    <name type="scientific">Anguilla anguilla</name>
    <name type="common">European freshwater eel</name>
    <name type="synonym">Muraena anguilla</name>
    <dbReference type="NCBI Taxonomy" id="7936"/>
    <lineage>
        <taxon>Eukaryota</taxon>
        <taxon>Metazoa</taxon>
        <taxon>Chordata</taxon>
        <taxon>Craniata</taxon>
        <taxon>Vertebrata</taxon>
        <taxon>Euteleostomi</taxon>
        <taxon>Actinopterygii</taxon>
        <taxon>Neopterygii</taxon>
        <taxon>Teleostei</taxon>
        <taxon>Anguilliformes</taxon>
        <taxon>Anguillidae</taxon>
        <taxon>Anguilla</taxon>
    </lineage>
</organism>
<dbReference type="AlphaFoldDB" id="A0A0E9PQ05"/>
<dbReference type="EMBL" id="GBXM01102412">
    <property type="protein sequence ID" value="JAH06165.1"/>
    <property type="molecule type" value="Transcribed_RNA"/>
</dbReference>
<evidence type="ECO:0000313" key="2">
    <source>
        <dbReference type="EMBL" id="JAH06165.1"/>
    </source>
</evidence>
<accession>A0A0E9PQ05</accession>
<reference evidence="2" key="1">
    <citation type="submission" date="2014-11" db="EMBL/GenBank/DDBJ databases">
        <authorList>
            <person name="Amaro Gonzalez C."/>
        </authorList>
    </citation>
    <scope>NUCLEOTIDE SEQUENCE</scope>
</reference>
<evidence type="ECO:0000256" key="1">
    <source>
        <dbReference type="SAM" id="SignalP"/>
    </source>
</evidence>
<feature type="signal peptide" evidence="1">
    <location>
        <begin position="1"/>
        <end position="21"/>
    </location>
</feature>
<evidence type="ECO:0008006" key="3">
    <source>
        <dbReference type="Google" id="ProtNLM"/>
    </source>
</evidence>